<dbReference type="Gene3D" id="2.40.420.20">
    <property type="match status" value="1"/>
</dbReference>
<dbReference type="PANTHER" id="PTHR30469">
    <property type="entry name" value="MULTIDRUG RESISTANCE PROTEIN MDTA"/>
    <property type="match status" value="1"/>
</dbReference>
<dbReference type="Pfam" id="PF25954">
    <property type="entry name" value="Beta-barrel_RND_2"/>
    <property type="match status" value="1"/>
</dbReference>
<feature type="domain" description="CzcB-like barrel-sandwich hybrid" evidence="5">
    <location>
        <begin position="82"/>
        <end position="202"/>
    </location>
</feature>
<dbReference type="EMBL" id="JAKLTR010000014">
    <property type="protein sequence ID" value="MCG2616581.1"/>
    <property type="molecule type" value="Genomic_DNA"/>
</dbReference>
<evidence type="ECO:0000259" key="5">
    <source>
        <dbReference type="Pfam" id="PF25973"/>
    </source>
</evidence>
<reference evidence="6" key="1">
    <citation type="submission" date="2022-01" db="EMBL/GenBank/DDBJ databases">
        <authorList>
            <person name="Jo J.-H."/>
            <person name="Im W.-T."/>
        </authorList>
    </citation>
    <scope>NUCLEOTIDE SEQUENCE</scope>
    <source>
        <strain evidence="6">NA20</strain>
    </source>
</reference>
<dbReference type="InterPro" id="IPR058792">
    <property type="entry name" value="Beta-barrel_RND_2"/>
</dbReference>
<comment type="caution">
    <text evidence="6">The sequence shown here is derived from an EMBL/GenBank/DDBJ whole genome shotgun (WGS) entry which is preliminary data.</text>
</comment>
<comment type="similarity">
    <text evidence="1">Belongs to the membrane fusion protein (MFP) (TC 8.A.1) family.</text>
</comment>
<evidence type="ECO:0000259" key="4">
    <source>
        <dbReference type="Pfam" id="PF25967"/>
    </source>
</evidence>
<name>A0ABS9KW62_9BACT</name>
<keyword evidence="7" id="KW-1185">Reference proteome</keyword>
<evidence type="ECO:0000313" key="7">
    <source>
        <dbReference type="Proteomes" id="UP001165367"/>
    </source>
</evidence>
<protein>
    <submittedName>
        <fullName evidence="6">Efflux RND transporter periplasmic adaptor subunit</fullName>
    </submittedName>
</protein>
<gene>
    <name evidence="6" type="ORF">LZZ85_19940</name>
</gene>
<evidence type="ECO:0000256" key="2">
    <source>
        <dbReference type="SAM" id="Coils"/>
    </source>
</evidence>
<dbReference type="InterPro" id="IPR058627">
    <property type="entry name" value="MdtA-like_C"/>
</dbReference>
<dbReference type="RefSeq" id="WP_237875119.1">
    <property type="nucleotide sequence ID" value="NZ_JAKLTR010000014.1"/>
</dbReference>
<evidence type="ECO:0000313" key="6">
    <source>
        <dbReference type="EMBL" id="MCG2616581.1"/>
    </source>
</evidence>
<evidence type="ECO:0000256" key="1">
    <source>
        <dbReference type="ARBA" id="ARBA00009477"/>
    </source>
</evidence>
<dbReference type="Pfam" id="PF25967">
    <property type="entry name" value="RND-MFP_C"/>
    <property type="match status" value="1"/>
</dbReference>
<sequence length="358" mass="38009">MNKKKLVRIVLTIVIIAAAGFAIGSVLVSNKKENEAKTAIVAQADGSVAVRVVEVKKQPLQQDFTANGNFIPSQQLNFSSENSGRVTQVLVDEGSRVSKGQTLAIIKADQLNVDVESAQAAYQVAQKDKERYENAFKTGGVTQQQVDQAILALSNAEAKLAQAKIKVGDTYVRSSINGIVNKRLIEPGAVVAPGTELFELVDVSRLKLQATVNEGQVAQLKEGDKVNIHVSVFPDKEFTGKVTFIAPKADATLSFPIEVELAANPGNLVKAGMYATAIFSFPSQAPVITIPRSSFVGSVSSNQLFVVGKDSSASLKKVIAGRVMGDQVEVLQGLSEGESVITSGQINLNDGTKVSIVK</sequence>
<proteinExistence type="inferred from homology"/>
<feature type="coiled-coil region" evidence="2">
    <location>
        <begin position="108"/>
        <end position="166"/>
    </location>
</feature>
<feature type="domain" description="CusB-like beta-barrel" evidence="3">
    <location>
        <begin position="208"/>
        <end position="279"/>
    </location>
</feature>
<dbReference type="Gene3D" id="1.10.287.470">
    <property type="entry name" value="Helix hairpin bin"/>
    <property type="match status" value="1"/>
</dbReference>
<organism evidence="6 7">
    <name type="scientific">Terrimonas ginsenosidimutans</name>
    <dbReference type="NCBI Taxonomy" id="2908004"/>
    <lineage>
        <taxon>Bacteria</taxon>
        <taxon>Pseudomonadati</taxon>
        <taxon>Bacteroidota</taxon>
        <taxon>Chitinophagia</taxon>
        <taxon>Chitinophagales</taxon>
        <taxon>Chitinophagaceae</taxon>
        <taxon>Terrimonas</taxon>
    </lineage>
</organism>
<dbReference type="Proteomes" id="UP001165367">
    <property type="component" value="Unassembled WGS sequence"/>
</dbReference>
<dbReference type="InterPro" id="IPR058647">
    <property type="entry name" value="BSH_CzcB-like"/>
</dbReference>
<dbReference type="Gene3D" id="2.40.30.170">
    <property type="match status" value="1"/>
</dbReference>
<dbReference type="Gene3D" id="2.40.50.100">
    <property type="match status" value="1"/>
</dbReference>
<dbReference type="PANTHER" id="PTHR30469:SF15">
    <property type="entry name" value="HLYD FAMILY OF SECRETION PROTEINS"/>
    <property type="match status" value="1"/>
</dbReference>
<feature type="domain" description="Multidrug resistance protein MdtA-like C-terminal permuted SH3" evidence="4">
    <location>
        <begin position="287"/>
        <end position="344"/>
    </location>
</feature>
<evidence type="ECO:0000259" key="3">
    <source>
        <dbReference type="Pfam" id="PF25954"/>
    </source>
</evidence>
<dbReference type="SUPFAM" id="SSF111369">
    <property type="entry name" value="HlyD-like secretion proteins"/>
    <property type="match status" value="1"/>
</dbReference>
<keyword evidence="2" id="KW-0175">Coiled coil</keyword>
<dbReference type="InterPro" id="IPR006143">
    <property type="entry name" value="RND_pump_MFP"/>
</dbReference>
<dbReference type="Pfam" id="PF25973">
    <property type="entry name" value="BSH_CzcB"/>
    <property type="match status" value="1"/>
</dbReference>
<accession>A0ABS9KW62</accession>
<dbReference type="NCBIfam" id="TIGR01730">
    <property type="entry name" value="RND_mfp"/>
    <property type="match status" value="1"/>
</dbReference>